<dbReference type="GO" id="GO:0008154">
    <property type="term" value="P:actin polymerization or depolymerization"/>
    <property type="evidence" value="ECO:0007669"/>
    <property type="project" value="TreeGrafter"/>
</dbReference>
<evidence type="ECO:0000313" key="3">
    <source>
        <dbReference type="EMBL" id="CAE0468402.1"/>
    </source>
</evidence>
<feature type="domain" description="Gelsolin-like" evidence="2">
    <location>
        <begin position="69"/>
        <end position="140"/>
    </location>
</feature>
<dbReference type="InterPro" id="IPR007122">
    <property type="entry name" value="Villin/Gelsolin"/>
</dbReference>
<dbReference type="GO" id="GO:0051015">
    <property type="term" value="F:actin filament binding"/>
    <property type="evidence" value="ECO:0007669"/>
    <property type="project" value="InterPro"/>
</dbReference>
<dbReference type="SMART" id="SM00262">
    <property type="entry name" value="GEL"/>
    <property type="match status" value="3"/>
</dbReference>
<dbReference type="GO" id="GO:0015629">
    <property type="term" value="C:actin cytoskeleton"/>
    <property type="evidence" value="ECO:0007669"/>
    <property type="project" value="TreeGrafter"/>
</dbReference>
<dbReference type="CDD" id="cd11290">
    <property type="entry name" value="gelsolin_S1_like"/>
    <property type="match status" value="1"/>
</dbReference>
<dbReference type="PANTHER" id="PTHR11977:SF51">
    <property type="entry name" value="PROTEIN FLIGHTLESS-1 HOMOLOG"/>
    <property type="match status" value="1"/>
</dbReference>
<dbReference type="PANTHER" id="PTHR11977">
    <property type="entry name" value="VILLIN"/>
    <property type="match status" value="1"/>
</dbReference>
<dbReference type="Gene3D" id="3.40.20.10">
    <property type="entry name" value="Severin"/>
    <property type="match status" value="3"/>
</dbReference>
<accession>A0A7S3Q837</accession>
<dbReference type="AlphaFoldDB" id="A0A7S3Q837"/>
<sequence>MDTPIKDSNLALIGGPLDRAIRKSTAESEWNWEGAGTSAGIQIWRVENVRDEHGNPNFGINKWPENRNGEFYNGDSYIVLQTVDNGVGGFDCDIYFWIGENSSQDEYGVAAYKAVELDDLLGDAPIQHREVQYFESAEFLNCFPKDSIKYLDGGIDGGFRQVGEDSGSLNVNIAHRLYLVKKIDRVTRCTQVPLASSSMNQSDAFVLDAGSVIYSWFGENCSPFEKSKASAIAHNLTIQRNGETSKEEDVGDDNADFWEALGGNKGDIKDVGEDTINAKDSTLKHDPKMYILSDVDSILSVSECDSTDKSNLVSDDVCLIDAGTKVFVWIGKGSSLREQSQAMILAQKVISGFNRGKGANIVRVLQGQEGRVKGFNQMLA</sequence>
<dbReference type="InterPro" id="IPR029006">
    <property type="entry name" value="ADF-H/Gelsolin-like_dom_sf"/>
</dbReference>
<gene>
    <name evidence="3" type="ORF">CDEB00056_LOCUS13255</name>
</gene>
<dbReference type="EMBL" id="HBIO01017264">
    <property type="protein sequence ID" value="CAE0468402.1"/>
    <property type="molecule type" value="Transcribed_RNA"/>
</dbReference>
<dbReference type="SUPFAM" id="SSF55753">
    <property type="entry name" value="Actin depolymerizing proteins"/>
    <property type="match status" value="3"/>
</dbReference>
<dbReference type="InterPro" id="IPR007123">
    <property type="entry name" value="Gelsolin-like_dom"/>
</dbReference>
<feature type="domain" description="Gelsolin-like" evidence="2">
    <location>
        <begin position="190"/>
        <end position="253"/>
    </location>
</feature>
<name>A0A7S3Q837_9STRA</name>
<evidence type="ECO:0000256" key="1">
    <source>
        <dbReference type="ARBA" id="ARBA00022737"/>
    </source>
</evidence>
<dbReference type="PRINTS" id="PR00597">
    <property type="entry name" value="GELSOLIN"/>
</dbReference>
<dbReference type="Pfam" id="PF00626">
    <property type="entry name" value="Gelsolin"/>
    <property type="match status" value="3"/>
</dbReference>
<organism evidence="3">
    <name type="scientific">Chaetoceros debilis</name>
    <dbReference type="NCBI Taxonomy" id="122233"/>
    <lineage>
        <taxon>Eukaryota</taxon>
        <taxon>Sar</taxon>
        <taxon>Stramenopiles</taxon>
        <taxon>Ochrophyta</taxon>
        <taxon>Bacillariophyta</taxon>
        <taxon>Coscinodiscophyceae</taxon>
        <taxon>Chaetocerotophycidae</taxon>
        <taxon>Chaetocerotales</taxon>
        <taxon>Chaetocerotaceae</taxon>
        <taxon>Chaetoceros</taxon>
    </lineage>
</organism>
<evidence type="ECO:0000259" key="2">
    <source>
        <dbReference type="Pfam" id="PF00626"/>
    </source>
</evidence>
<proteinExistence type="predicted"/>
<dbReference type="GO" id="GO:0005737">
    <property type="term" value="C:cytoplasm"/>
    <property type="evidence" value="ECO:0007669"/>
    <property type="project" value="TreeGrafter"/>
</dbReference>
<protein>
    <recommendedName>
        <fullName evidence="2">Gelsolin-like domain-containing protein</fullName>
    </recommendedName>
</protein>
<keyword evidence="1" id="KW-0677">Repeat</keyword>
<reference evidence="3" key="1">
    <citation type="submission" date="2021-01" db="EMBL/GenBank/DDBJ databases">
        <authorList>
            <person name="Corre E."/>
            <person name="Pelletier E."/>
            <person name="Niang G."/>
            <person name="Scheremetjew M."/>
            <person name="Finn R."/>
            <person name="Kale V."/>
            <person name="Holt S."/>
            <person name="Cochrane G."/>
            <person name="Meng A."/>
            <person name="Brown T."/>
            <person name="Cohen L."/>
        </authorList>
    </citation>
    <scope>NUCLEOTIDE SEQUENCE</scope>
    <source>
        <strain evidence="3">MM31A-1</strain>
    </source>
</reference>
<feature type="domain" description="Gelsolin-like" evidence="2">
    <location>
        <begin position="305"/>
        <end position="370"/>
    </location>
</feature>